<dbReference type="EMBL" id="SRMA01026578">
    <property type="protein sequence ID" value="TRY82083.1"/>
    <property type="molecule type" value="Genomic_DNA"/>
</dbReference>
<sequence>MFKLVLTLHQNQTRRFISTALNAIVSRSLANFLEKNTVDLYKMPLLHRRDPALLFVEGKKAPTFAGRPQGRRGVHLPPLLPEKSSSSSYPVRVEGHVFQSYPVYFADRGPLDRPGGTRPVVAVKNVSFSSCPGSPGQRFTDLSLSRLPGLSAGPTRLMENTSASMNKKIPFGGTDARRRVPKPTTFLPHISNLPLCRQ</sequence>
<gene>
    <name evidence="2" type="ORF">DNTS_013475</name>
</gene>
<name>A0A553PWL9_9TELE</name>
<accession>A0A553PWL9</accession>
<protein>
    <submittedName>
        <fullName evidence="2">Uncharacterized protein</fullName>
    </submittedName>
</protein>
<proteinExistence type="predicted"/>
<keyword evidence="3" id="KW-1185">Reference proteome</keyword>
<dbReference type="AlphaFoldDB" id="A0A553PWL9"/>
<feature type="region of interest" description="Disordered" evidence="1">
    <location>
        <begin position="66"/>
        <end position="87"/>
    </location>
</feature>
<evidence type="ECO:0000313" key="2">
    <source>
        <dbReference type="EMBL" id="TRY82083.1"/>
    </source>
</evidence>
<evidence type="ECO:0000256" key="1">
    <source>
        <dbReference type="SAM" id="MobiDB-lite"/>
    </source>
</evidence>
<comment type="caution">
    <text evidence="2">The sequence shown here is derived from an EMBL/GenBank/DDBJ whole genome shotgun (WGS) entry which is preliminary data.</text>
</comment>
<organism evidence="2 3">
    <name type="scientific">Danionella cerebrum</name>
    <dbReference type="NCBI Taxonomy" id="2873325"/>
    <lineage>
        <taxon>Eukaryota</taxon>
        <taxon>Metazoa</taxon>
        <taxon>Chordata</taxon>
        <taxon>Craniata</taxon>
        <taxon>Vertebrata</taxon>
        <taxon>Euteleostomi</taxon>
        <taxon>Actinopterygii</taxon>
        <taxon>Neopterygii</taxon>
        <taxon>Teleostei</taxon>
        <taxon>Ostariophysi</taxon>
        <taxon>Cypriniformes</taxon>
        <taxon>Danionidae</taxon>
        <taxon>Danioninae</taxon>
        <taxon>Danionella</taxon>
    </lineage>
</organism>
<reference evidence="2 3" key="1">
    <citation type="journal article" date="2019" name="Sci. Data">
        <title>Hybrid genome assembly and annotation of Danionella translucida.</title>
        <authorList>
            <person name="Kadobianskyi M."/>
            <person name="Schulze L."/>
            <person name="Schuelke M."/>
            <person name="Judkewitz B."/>
        </authorList>
    </citation>
    <scope>NUCLEOTIDE SEQUENCE [LARGE SCALE GENOMIC DNA]</scope>
    <source>
        <strain evidence="2 3">Bolton</strain>
    </source>
</reference>
<evidence type="ECO:0000313" key="3">
    <source>
        <dbReference type="Proteomes" id="UP000316079"/>
    </source>
</evidence>
<dbReference type="Proteomes" id="UP000316079">
    <property type="component" value="Unassembled WGS sequence"/>
</dbReference>